<dbReference type="PROSITE" id="PS50878">
    <property type="entry name" value="RT_POL"/>
    <property type="match status" value="1"/>
</dbReference>
<dbReference type="Pfam" id="PF00078">
    <property type="entry name" value="RVT_1"/>
    <property type="match status" value="1"/>
</dbReference>
<dbReference type="SUPFAM" id="SSF56672">
    <property type="entry name" value="DNA/RNA polymerases"/>
    <property type="match status" value="1"/>
</dbReference>
<evidence type="ECO:0000313" key="4">
    <source>
        <dbReference type="Proteomes" id="UP001557470"/>
    </source>
</evidence>
<dbReference type="Proteomes" id="UP001557470">
    <property type="component" value="Unassembled WGS sequence"/>
</dbReference>
<sequence>MSYGVPQGSILGPVLFCLYMLPLGNIIRKFNISFHLYADDSRLYISLKSSNSMQHILDCLKEIKIWMANSFLQLNDNKTEVIVFGSSKSQNLISAKLGPLAPYVKSHARNLGVILDSHLNLNKQISSVVKTSFYQLRIIYKLKSVLSYNDLEKVIHAFITSCLDYCNSLCFVLPLTLVARLQMVQNAAARLLTNTKKHEHITPVLASLHWLPVQSRIQFKILLMV</sequence>
<dbReference type="InterPro" id="IPR000477">
    <property type="entry name" value="RT_dom"/>
</dbReference>
<dbReference type="InterPro" id="IPR043502">
    <property type="entry name" value="DNA/RNA_pol_sf"/>
</dbReference>
<keyword evidence="1" id="KW-0812">Transmembrane</keyword>
<evidence type="ECO:0000259" key="2">
    <source>
        <dbReference type="PROSITE" id="PS50878"/>
    </source>
</evidence>
<proteinExistence type="predicted"/>
<keyword evidence="1" id="KW-0472">Membrane</keyword>
<dbReference type="PANTHER" id="PTHR33332">
    <property type="entry name" value="REVERSE TRANSCRIPTASE DOMAIN-CONTAINING PROTEIN"/>
    <property type="match status" value="1"/>
</dbReference>
<dbReference type="EMBL" id="JAGEUA010000010">
    <property type="protein sequence ID" value="KAL0964863.1"/>
    <property type="molecule type" value="Genomic_DNA"/>
</dbReference>
<keyword evidence="1" id="KW-1133">Transmembrane helix</keyword>
<keyword evidence="4" id="KW-1185">Reference proteome</keyword>
<dbReference type="AlphaFoldDB" id="A0ABD0W6E7"/>
<name>A0ABD0W6E7_UMBPY</name>
<reference evidence="3 4" key="1">
    <citation type="submission" date="2024-06" db="EMBL/GenBank/DDBJ databases">
        <authorList>
            <person name="Pan Q."/>
            <person name="Wen M."/>
            <person name="Jouanno E."/>
            <person name="Zahm M."/>
            <person name="Klopp C."/>
            <person name="Cabau C."/>
            <person name="Louis A."/>
            <person name="Berthelot C."/>
            <person name="Parey E."/>
            <person name="Roest Crollius H."/>
            <person name="Montfort J."/>
            <person name="Robinson-Rechavi M."/>
            <person name="Bouchez O."/>
            <person name="Lampietro C."/>
            <person name="Lopez Roques C."/>
            <person name="Donnadieu C."/>
            <person name="Postlethwait J."/>
            <person name="Bobe J."/>
            <person name="Verreycken H."/>
            <person name="Guiguen Y."/>
        </authorList>
    </citation>
    <scope>NUCLEOTIDE SEQUENCE [LARGE SCALE GENOMIC DNA]</scope>
    <source>
        <strain evidence="3">Up_M1</strain>
        <tissue evidence="3">Testis</tissue>
    </source>
</reference>
<organism evidence="3 4">
    <name type="scientific">Umbra pygmaea</name>
    <name type="common">Eastern mudminnow</name>
    <dbReference type="NCBI Taxonomy" id="75934"/>
    <lineage>
        <taxon>Eukaryota</taxon>
        <taxon>Metazoa</taxon>
        <taxon>Chordata</taxon>
        <taxon>Craniata</taxon>
        <taxon>Vertebrata</taxon>
        <taxon>Euteleostomi</taxon>
        <taxon>Actinopterygii</taxon>
        <taxon>Neopterygii</taxon>
        <taxon>Teleostei</taxon>
        <taxon>Protacanthopterygii</taxon>
        <taxon>Esociformes</taxon>
        <taxon>Umbridae</taxon>
        <taxon>Umbra</taxon>
    </lineage>
</organism>
<feature type="non-terminal residue" evidence="3">
    <location>
        <position position="225"/>
    </location>
</feature>
<gene>
    <name evidence="3" type="ORF">UPYG_G00330070</name>
</gene>
<evidence type="ECO:0000256" key="1">
    <source>
        <dbReference type="SAM" id="Phobius"/>
    </source>
</evidence>
<comment type="caution">
    <text evidence="3">The sequence shown here is derived from an EMBL/GenBank/DDBJ whole genome shotgun (WGS) entry which is preliminary data.</text>
</comment>
<protein>
    <recommendedName>
        <fullName evidence="2">Reverse transcriptase domain-containing protein</fullName>
    </recommendedName>
</protein>
<accession>A0ABD0W6E7</accession>
<feature type="transmembrane region" description="Helical" evidence="1">
    <location>
        <begin position="6"/>
        <end position="27"/>
    </location>
</feature>
<feature type="domain" description="Reverse transcriptase" evidence="2">
    <location>
        <begin position="1"/>
        <end position="115"/>
    </location>
</feature>
<evidence type="ECO:0000313" key="3">
    <source>
        <dbReference type="EMBL" id="KAL0964863.1"/>
    </source>
</evidence>